<dbReference type="EMBL" id="FZOD01000027">
    <property type="protein sequence ID" value="SNT18133.1"/>
    <property type="molecule type" value="Genomic_DNA"/>
</dbReference>
<protein>
    <submittedName>
        <fullName evidence="2">Uncharacterized protein</fullName>
    </submittedName>
</protein>
<keyword evidence="3" id="KW-1185">Reference proteome</keyword>
<organism evidence="2 3">
    <name type="scientific">Streptosporangium subroseum</name>
    <dbReference type="NCBI Taxonomy" id="106412"/>
    <lineage>
        <taxon>Bacteria</taxon>
        <taxon>Bacillati</taxon>
        <taxon>Actinomycetota</taxon>
        <taxon>Actinomycetes</taxon>
        <taxon>Streptosporangiales</taxon>
        <taxon>Streptosporangiaceae</taxon>
        <taxon>Streptosporangium</taxon>
    </lineage>
</organism>
<feature type="region of interest" description="Disordered" evidence="1">
    <location>
        <begin position="78"/>
        <end position="115"/>
    </location>
</feature>
<accession>A0A239KKK6</accession>
<evidence type="ECO:0000313" key="2">
    <source>
        <dbReference type="EMBL" id="SNT18133.1"/>
    </source>
</evidence>
<feature type="compositionally biased region" description="Polar residues" evidence="1">
    <location>
        <begin position="87"/>
        <end position="98"/>
    </location>
</feature>
<dbReference type="AlphaFoldDB" id="A0A239KKK6"/>
<gene>
    <name evidence="2" type="ORF">SAMN05216276_102782</name>
</gene>
<evidence type="ECO:0000313" key="3">
    <source>
        <dbReference type="Proteomes" id="UP000198282"/>
    </source>
</evidence>
<dbReference type="OrthoDB" id="3544386at2"/>
<proteinExistence type="predicted"/>
<sequence>MAKSFRRRAPGTGRIGLLTATAELLLREWVTRGAERVAAAPATGRVLGSLHRAATGLAEVTSEVSAYAGLLEEKTGELQARTRARRNSTAPGEFSTASYGEALAGQKRQNQQMPI</sequence>
<evidence type="ECO:0000256" key="1">
    <source>
        <dbReference type="SAM" id="MobiDB-lite"/>
    </source>
</evidence>
<reference evidence="2 3" key="1">
    <citation type="submission" date="2017-06" db="EMBL/GenBank/DDBJ databases">
        <authorList>
            <person name="Kim H.J."/>
            <person name="Triplett B.A."/>
        </authorList>
    </citation>
    <scope>NUCLEOTIDE SEQUENCE [LARGE SCALE GENOMIC DNA]</scope>
    <source>
        <strain evidence="2 3">CGMCC 4.2132</strain>
    </source>
</reference>
<name>A0A239KKK6_9ACTN</name>
<dbReference type="RefSeq" id="WP_089209853.1">
    <property type="nucleotide sequence ID" value="NZ_FZOD01000027.1"/>
</dbReference>
<dbReference type="Proteomes" id="UP000198282">
    <property type="component" value="Unassembled WGS sequence"/>
</dbReference>